<dbReference type="InterPro" id="IPR036565">
    <property type="entry name" value="Mur-like_cat_sf"/>
</dbReference>
<comment type="similarity">
    <text evidence="2 8">Belongs to the MurCDEF family. MurE subfamily.</text>
</comment>
<keyword evidence="8" id="KW-0460">Magnesium</keyword>
<dbReference type="GO" id="GO:0000287">
    <property type="term" value="F:magnesium ion binding"/>
    <property type="evidence" value="ECO:0007669"/>
    <property type="project" value="UniProtKB-UniRule"/>
</dbReference>
<dbReference type="Gene3D" id="3.90.190.20">
    <property type="entry name" value="Mur ligase, C-terminal domain"/>
    <property type="match status" value="1"/>
</dbReference>
<feature type="binding site" evidence="8">
    <location>
        <begin position="152"/>
        <end position="153"/>
    </location>
    <ligand>
        <name>UDP-N-acetyl-alpha-D-muramoyl-L-alanyl-D-glutamate</name>
        <dbReference type="ChEBI" id="CHEBI:83900"/>
    </ligand>
</feature>
<comment type="catalytic activity">
    <reaction evidence="8">
        <text>UDP-N-acetyl-alpha-D-muramoyl-L-alanyl-D-glutamate + meso-2,6-diaminopimelate + ATP = UDP-N-acetyl-alpha-D-muramoyl-L-alanyl-gamma-D-glutamyl-meso-2,6-diaminopimelate + ADP + phosphate + H(+)</text>
        <dbReference type="Rhea" id="RHEA:23676"/>
        <dbReference type="ChEBI" id="CHEBI:15378"/>
        <dbReference type="ChEBI" id="CHEBI:30616"/>
        <dbReference type="ChEBI" id="CHEBI:43474"/>
        <dbReference type="ChEBI" id="CHEBI:57791"/>
        <dbReference type="ChEBI" id="CHEBI:83900"/>
        <dbReference type="ChEBI" id="CHEBI:83905"/>
        <dbReference type="ChEBI" id="CHEBI:456216"/>
        <dbReference type="EC" id="6.3.2.13"/>
    </reaction>
</comment>
<evidence type="ECO:0000256" key="4">
    <source>
        <dbReference type="ARBA" id="ARBA00022960"/>
    </source>
</evidence>
<protein>
    <recommendedName>
        <fullName evidence="8">UDP-N-acetylmuramoyl-L-alanyl-D-glutamate--2,6-diaminopimelate ligase</fullName>
        <ecNumber evidence="8">6.3.2.13</ecNumber>
    </recommendedName>
    <alternativeName>
        <fullName evidence="8">Meso-A2pm-adding enzyme</fullName>
    </alternativeName>
    <alternativeName>
        <fullName evidence="8">Meso-diaminopimelate-adding enzyme</fullName>
    </alternativeName>
    <alternativeName>
        <fullName evidence="8">UDP-MurNAc-L-Ala-D-Glu:meso-diaminopimelate ligase</fullName>
    </alternativeName>
    <alternativeName>
        <fullName evidence="8">UDP-MurNAc-tripeptide synthetase</fullName>
    </alternativeName>
    <alternativeName>
        <fullName evidence="8">UDP-N-acetylmuramyl-tripeptide synthetase</fullName>
    </alternativeName>
</protein>
<dbReference type="Gene3D" id="3.40.1390.10">
    <property type="entry name" value="MurE/MurF, N-terminal domain"/>
    <property type="match status" value="1"/>
</dbReference>
<dbReference type="SUPFAM" id="SSF53623">
    <property type="entry name" value="MurD-like peptide ligases, catalytic domain"/>
    <property type="match status" value="1"/>
</dbReference>
<evidence type="ECO:0000259" key="12">
    <source>
        <dbReference type="Pfam" id="PF08245"/>
    </source>
</evidence>
<evidence type="ECO:0000256" key="2">
    <source>
        <dbReference type="ARBA" id="ARBA00005898"/>
    </source>
</evidence>
<dbReference type="PANTHER" id="PTHR23135">
    <property type="entry name" value="MUR LIGASE FAMILY MEMBER"/>
    <property type="match status" value="1"/>
</dbReference>
<evidence type="ECO:0000259" key="11">
    <source>
        <dbReference type="Pfam" id="PF02875"/>
    </source>
</evidence>
<evidence type="ECO:0000256" key="6">
    <source>
        <dbReference type="ARBA" id="ARBA00023306"/>
    </source>
</evidence>
<dbReference type="STRING" id="69895.SAMN05192551_10783"/>
<dbReference type="InterPro" id="IPR013221">
    <property type="entry name" value="Mur_ligase_cen"/>
</dbReference>
<dbReference type="Proteomes" id="UP000199287">
    <property type="component" value="Unassembled WGS sequence"/>
</dbReference>
<dbReference type="GO" id="GO:0009252">
    <property type="term" value="P:peptidoglycan biosynthetic process"/>
    <property type="evidence" value="ECO:0007669"/>
    <property type="project" value="UniProtKB-UniRule"/>
</dbReference>
<comment type="PTM">
    <text evidence="8">Carboxylation is probably crucial for Mg(2+) binding and, consequently, for the gamma-phosphate positioning of ATP.</text>
</comment>
<proteinExistence type="inferred from homology"/>
<keyword evidence="7 8" id="KW-0961">Cell wall biogenesis/degradation</keyword>
<dbReference type="InterPro" id="IPR035911">
    <property type="entry name" value="MurE/MurF_N"/>
</dbReference>
<dbReference type="GO" id="GO:0005524">
    <property type="term" value="F:ATP binding"/>
    <property type="evidence" value="ECO:0007669"/>
    <property type="project" value="UniProtKB-UniRule"/>
</dbReference>
<dbReference type="GO" id="GO:0008765">
    <property type="term" value="F:UDP-N-acetylmuramoylalanyl-D-glutamate-2,6-diaminopimelate ligase activity"/>
    <property type="evidence" value="ECO:0007669"/>
    <property type="project" value="UniProtKB-UniRule"/>
</dbReference>
<accession>A0A1I3FWX3</accession>
<dbReference type="RefSeq" id="WP_093372828.1">
    <property type="nucleotide sequence ID" value="NZ_FOQA01000007.1"/>
</dbReference>
<evidence type="ECO:0000256" key="1">
    <source>
        <dbReference type="ARBA" id="ARBA00004752"/>
    </source>
</evidence>
<comment type="subcellular location">
    <subcellularLocation>
        <location evidence="8 9">Cytoplasm</location>
    </subcellularLocation>
</comment>
<dbReference type="OrthoDB" id="9800958at2"/>
<name>A0A1I3FWX3_9FIRM</name>
<dbReference type="Pfam" id="PF02875">
    <property type="entry name" value="Mur_ligase_C"/>
    <property type="match status" value="1"/>
</dbReference>
<dbReference type="EC" id="6.3.2.13" evidence="8"/>
<dbReference type="InterPro" id="IPR005761">
    <property type="entry name" value="UDP-N-AcMur-Glu-dNH2Pim_ligase"/>
</dbReference>
<dbReference type="GO" id="GO:0008360">
    <property type="term" value="P:regulation of cell shape"/>
    <property type="evidence" value="ECO:0007669"/>
    <property type="project" value="UniProtKB-KW"/>
</dbReference>
<keyword evidence="8" id="KW-0963">Cytoplasm</keyword>
<keyword evidence="4 8" id="KW-0133">Cell shape</keyword>
<reference evidence="14" key="1">
    <citation type="submission" date="2016-10" db="EMBL/GenBank/DDBJ databases">
        <authorList>
            <person name="Varghese N."/>
            <person name="Submissions S."/>
        </authorList>
    </citation>
    <scope>NUCLEOTIDE SEQUENCE [LARGE SCALE GENOMIC DNA]</scope>
    <source>
        <strain evidence="14">Z-7934</strain>
    </source>
</reference>
<dbReference type="UniPathway" id="UPA00219"/>
<dbReference type="PANTHER" id="PTHR23135:SF4">
    <property type="entry name" value="UDP-N-ACETYLMURAMOYL-L-ALANYL-D-GLUTAMATE--2,6-DIAMINOPIMELATE LIGASE MURE HOMOLOG, CHLOROPLASTIC"/>
    <property type="match status" value="1"/>
</dbReference>
<dbReference type="AlphaFoldDB" id="A0A1I3FWX3"/>
<feature type="binding site" evidence="8">
    <location>
        <begin position="110"/>
        <end position="116"/>
    </location>
    <ligand>
        <name>ATP</name>
        <dbReference type="ChEBI" id="CHEBI:30616"/>
    </ligand>
</feature>
<dbReference type="NCBIfam" id="NF001126">
    <property type="entry name" value="PRK00139.1-4"/>
    <property type="match status" value="1"/>
</dbReference>
<feature type="binding site" evidence="8">
    <location>
        <position position="380"/>
    </location>
    <ligand>
        <name>meso-2,6-diaminopimelate</name>
        <dbReference type="ChEBI" id="CHEBI:57791"/>
    </ligand>
</feature>
<dbReference type="GO" id="GO:0005737">
    <property type="term" value="C:cytoplasm"/>
    <property type="evidence" value="ECO:0007669"/>
    <property type="project" value="UniProtKB-SubCell"/>
</dbReference>
<dbReference type="EMBL" id="FOQA01000007">
    <property type="protein sequence ID" value="SFI15694.1"/>
    <property type="molecule type" value="Genomic_DNA"/>
</dbReference>
<evidence type="ECO:0000256" key="7">
    <source>
        <dbReference type="ARBA" id="ARBA00023316"/>
    </source>
</evidence>
<comment type="pathway">
    <text evidence="1 8 9">Cell wall biogenesis; peptidoglycan biosynthesis.</text>
</comment>
<evidence type="ECO:0000313" key="13">
    <source>
        <dbReference type="EMBL" id="SFI15694.1"/>
    </source>
</evidence>
<dbReference type="SUPFAM" id="SSF53244">
    <property type="entry name" value="MurD-like peptide ligases, peptide-binding domain"/>
    <property type="match status" value="1"/>
</dbReference>
<comment type="cofactor">
    <cofactor evidence="8">
        <name>Mg(2+)</name>
        <dbReference type="ChEBI" id="CHEBI:18420"/>
    </cofactor>
</comment>
<gene>
    <name evidence="8" type="primary">murE</name>
    <name evidence="13" type="ORF">SAMN05192551_10783</name>
</gene>
<keyword evidence="3 8" id="KW-0132">Cell division</keyword>
<dbReference type="SUPFAM" id="SSF63418">
    <property type="entry name" value="MurE/MurF N-terminal domain"/>
    <property type="match status" value="1"/>
</dbReference>
<evidence type="ECO:0000256" key="3">
    <source>
        <dbReference type="ARBA" id="ARBA00022618"/>
    </source>
</evidence>
<sequence length="488" mass="54191">MRLQDMLSGIEFEILQQSHEEEITHITYDSRKVVPGSLFICISGMETDGHQFANEAIRKGAIALVVEKAVPNVQGVTMICVKDSRKAMAVIAAAFYGNPSSDLDMIGVTGTNGKTTITYMLKNIFKQAQVETGVIGTISNWIGEQELEAVRTTPESPDFQLLLKKMVKEHVDKCIMEVSSHSLCLQRVYATKFQVGVFTNLTEDHMDFHPTTEHYYQSKKKLFHMTEKANIINIDDPFGLRLAEELAHSEVSLFTYGIERNADLKASNIIMDYKGVCFKVQGMGMNHSVSLPITGKFSIYNALAAIGAARTMEVSPVEIVHALENMEGVPGRLQRVKEIADLGIIIDYAHTADALMNVLESIRGFSEKRVITVFGCGGDRDKSKRPKMGEISGKYSDYTVLTSDNPRSENPDEILQSIEVGINKVHGSYEKIESRREAIRRAISIAKKGDIILIAGKGHEKTQTVGKETICFDDYEVALEAAREENVL</sequence>
<evidence type="ECO:0000256" key="9">
    <source>
        <dbReference type="RuleBase" id="RU004135"/>
    </source>
</evidence>
<dbReference type="Pfam" id="PF08245">
    <property type="entry name" value="Mur_ligase_M"/>
    <property type="match status" value="1"/>
</dbReference>
<keyword evidence="5 8" id="KW-0573">Peptidoglycan synthesis</keyword>
<evidence type="ECO:0000256" key="8">
    <source>
        <dbReference type="HAMAP-Rule" id="MF_00208"/>
    </source>
</evidence>
<evidence type="ECO:0000259" key="10">
    <source>
        <dbReference type="Pfam" id="PF01225"/>
    </source>
</evidence>
<evidence type="ECO:0000313" key="14">
    <source>
        <dbReference type="Proteomes" id="UP000199287"/>
    </source>
</evidence>
<feature type="modified residue" description="N6-carboxylysine" evidence="8">
    <location>
        <position position="219"/>
    </location>
</feature>
<dbReference type="Pfam" id="PF01225">
    <property type="entry name" value="Mur_ligase"/>
    <property type="match status" value="1"/>
</dbReference>
<dbReference type="InterPro" id="IPR004101">
    <property type="entry name" value="Mur_ligase_C"/>
</dbReference>
<feature type="domain" description="Mur ligase central" evidence="12">
    <location>
        <begin position="108"/>
        <end position="309"/>
    </location>
</feature>
<keyword evidence="14" id="KW-1185">Reference proteome</keyword>
<evidence type="ECO:0000256" key="5">
    <source>
        <dbReference type="ARBA" id="ARBA00022984"/>
    </source>
</evidence>
<feature type="domain" description="Mur ligase N-terminal catalytic" evidence="10">
    <location>
        <begin position="22"/>
        <end position="96"/>
    </location>
</feature>
<feature type="domain" description="Mur ligase C-terminal" evidence="11">
    <location>
        <begin position="331"/>
        <end position="458"/>
    </location>
</feature>
<dbReference type="InterPro" id="IPR036615">
    <property type="entry name" value="Mur_ligase_C_dom_sf"/>
</dbReference>
<dbReference type="NCBIfam" id="NF001124">
    <property type="entry name" value="PRK00139.1-2"/>
    <property type="match status" value="1"/>
</dbReference>
<dbReference type="HAMAP" id="MF_00208">
    <property type="entry name" value="MurE"/>
    <property type="match status" value="1"/>
</dbReference>
<dbReference type="GO" id="GO:0051301">
    <property type="term" value="P:cell division"/>
    <property type="evidence" value="ECO:0007669"/>
    <property type="project" value="UniProtKB-KW"/>
</dbReference>
<keyword evidence="8" id="KW-0067">ATP-binding</keyword>
<feature type="binding site" evidence="8">
    <location>
        <position position="187"/>
    </location>
    <ligand>
        <name>UDP-N-acetyl-alpha-D-muramoyl-L-alanyl-D-glutamate</name>
        <dbReference type="ChEBI" id="CHEBI:83900"/>
    </ligand>
</feature>
<feature type="binding site" evidence="8">
    <location>
        <position position="179"/>
    </location>
    <ligand>
        <name>UDP-N-acetyl-alpha-D-muramoyl-L-alanyl-D-glutamate</name>
        <dbReference type="ChEBI" id="CHEBI:83900"/>
    </ligand>
</feature>
<dbReference type="GO" id="GO:0071555">
    <property type="term" value="P:cell wall organization"/>
    <property type="evidence" value="ECO:0007669"/>
    <property type="project" value="UniProtKB-KW"/>
</dbReference>
<feature type="binding site" evidence="8">
    <location>
        <position position="30"/>
    </location>
    <ligand>
        <name>UDP-N-acetyl-alpha-D-muramoyl-L-alanyl-D-glutamate</name>
        <dbReference type="ChEBI" id="CHEBI:83900"/>
    </ligand>
</feature>
<comment type="function">
    <text evidence="8">Catalyzes the addition of meso-diaminopimelic acid to the nucleotide precursor UDP-N-acetylmuramoyl-L-alanyl-D-glutamate (UMAG) in the biosynthesis of bacterial cell-wall peptidoglycan.</text>
</comment>
<organism evidence="13 14">
    <name type="scientific">Tindallia magadiensis</name>
    <dbReference type="NCBI Taxonomy" id="69895"/>
    <lineage>
        <taxon>Bacteria</taxon>
        <taxon>Bacillati</taxon>
        <taxon>Bacillota</taxon>
        <taxon>Clostridia</taxon>
        <taxon>Peptostreptococcales</taxon>
        <taxon>Tindalliaceae</taxon>
        <taxon>Tindallia</taxon>
    </lineage>
</organism>
<comment type="caution">
    <text evidence="8">Lacks conserved residue(s) required for the propagation of feature annotation.</text>
</comment>
<feature type="binding site" evidence="8">
    <location>
        <position position="460"/>
    </location>
    <ligand>
        <name>meso-2,6-diaminopimelate</name>
        <dbReference type="ChEBI" id="CHEBI:57791"/>
    </ligand>
</feature>
<dbReference type="Gene3D" id="3.40.1190.10">
    <property type="entry name" value="Mur-like, catalytic domain"/>
    <property type="match status" value="1"/>
</dbReference>
<keyword evidence="8" id="KW-0547">Nucleotide-binding</keyword>
<feature type="short sequence motif" description="Meso-diaminopimelate recognition motif" evidence="8">
    <location>
        <begin position="404"/>
        <end position="407"/>
    </location>
</feature>
<keyword evidence="6 8" id="KW-0131">Cell cycle</keyword>
<feature type="binding site" evidence="8">
    <location>
        <position position="456"/>
    </location>
    <ligand>
        <name>meso-2,6-diaminopimelate</name>
        <dbReference type="ChEBI" id="CHEBI:57791"/>
    </ligand>
</feature>
<feature type="binding site" evidence="8">
    <location>
        <begin position="404"/>
        <end position="407"/>
    </location>
    <ligand>
        <name>meso-2,6-diaminopimelate</name>
        <dbReference type="ChEBI" id="CHEBI:57791"/>
    </ligand>
</feature>
<keyword evidence="8 13" id="KW-0436">Ligase</keyword>
<dbReference type="InterPro" id="IPR000713">
    <property type="entry name" value="Mur_ligase_N"/>
</dbReference>
<dbReference type="NCBIfam" id="TIGR01085">
    <property type="entry name" value="murE"/>
    <property type="match status" value="1"/>
</dbReference>